<evidence type="ECO:0000313" key="3">
    <source>
        <dbReference type="EMBL" id="KWV57724.1"/>
    </source>
</evidence>
<proteinExistence type="predicted"/>
<protein>
    <recommendedName>
        <fullName evidence="2">SPW repeat-containing integral membrane domain-containing protein</fullName>
    </recommendedName>
</protein>
<sequence>MWKVEERVSLLAKLNTVNAVAGAVLFVSPWVLSYEGSLLASINAWIGGLALTVLAVAAATDIWPKLNLACLSIGVWIFAAPWLLDFSNNADPATSHLAAGAIAILVSLVCLGGRWITRPHQ</sequence>
<dbReference type="Proteomes" id="UP000068164">
    <property type="component" value="Unassembled WGS sequence"/>
</dbReference>
<keyword evidence="4" id="KW-1185">Reference proteome</keyword>
<dbReference type="OrthoDB" id="166183at2"/>
<evidence type="ECO:0000259" key="2">
    <source>
        <dbReference type="Pfam" id="PF03779"/>
    </source>
</evidence>
<dbReference type="EMBL" id="LNCD01000026">
    <property type="protein sequence ID" value="KWV57724.1"/>
    <property type="molecule type" value="Genomic_DNA"/>
</dbReference>
<dbReference type="InterPro" id="IPR005530">
    <property type="entry name" value="SPW"/>
</dbReference>
<feature type="transmembrane region" description="Helical" evidence="1">
    <location>
        <begin position="38"/>
        <end position="59"/>
    </location>
</feature>
<dbReference type="RefSeq" id="WP_062368789.1">
    <property type="nucleotide sequence ID" value="NZ_LNCD01000026.1"/>
</dbReference>
<keyword evidence="1" id="KW-0812">Transmembrane</keyword>
<gene>
    <name evidence="3" type="ORF">AS026_30965</name>
</gene>
<keyword evidence="1" id="KW-0472">Membrane</keyword>
<feature type="transmembrane region" description="Helical" evidence="1">
    <location>
        <begin position="66"/>
        <end position="84"/>
    </location>
</feature>
<comment type="caution">
    <text evidence="3">The sequence shown here is derived from an EMBL/GenBank/DDBJ whole genome shotgun (WGS) entry which is preliminary data.</text>
</comment>
<feature type="domain" description="SPW repeat-containing integral membrane" evidence="2">
    <location>
        <begin position="15"/>
        <end position="108"/>
    </location>
</feature>
<organism evidence="3 4">
    <name type="scientific">Rhizobium altiplani</name>
    <dbReference type="NCBI Taxonomy" id="1864509"/>
    <lineage>
        <taxon>Bacteria</taxon>
        <taxon>Pseudomonadati</taxon>
        <taxon>Pseudomonadota</taxon>
        <taxon>Alphaproteobacteria</taxon>
        <taxon>Hyphomicrobiales</taxon>
        <taxon>Rhizobiaceae</taxon>
        <taxon>Rhizobium/Agrobacterium group</taxon>
        <taxon>Rhizobium</taxon>
    </lineage>
</organism>
<feature type="transmembrane region" description="Helical" evidence="1">
    <location>
        <begin position="96"/>
        <end position="116"/>
    </location>
</feature>
<name>A0A120FPY6_9HYPH</name>
<keyword evidence="1" id="KW-1133">Transmembrane helix</keyword>
<evidence type="ECO:0000313" key="4">
    <source>
        <dbReference type="Proteomes" id="UP000068164"/>
    </source>
</evidence>
<dbReference type="Pfam" id="PF03779">
    <property type="entry name" value="SPW"/>
    <property type="match status" value="1"/>
</dbReference>
<feature type="transmembrane region" description="Helical" evidence="1">
    <location>
        <begin position="12"/>
        <end position="32"/>
    </location>
</feature>
<accession>A0A120FPY6</accession>
<reference evidence="3 4" key="1">
    <citation type="submission" date="2015-11" db="EMBL/GenBank/DDBJ databases">
        <title>Draft Genome Sequence of the Strain BR 10423 (Rhizobium sp.) isolated from nodules of Mimosa pudica.</title>
        <authorList>
            <person name="Barauna A.C."/>
            <person name="Zilli J.E."/>
            <person name="Simoes-Araujo J.L."/>
            <person name="Reis V.M."/>
            <person name="James E.K."/>
            <person name="Reis F.B.Jr."/>
            <person name="Rouws L.F."/>
            <person name="Passos S.R."/>
            <person name="Gois S.R."/>
        </authorList>
    </citation>
    <scope>NUCLEOTIDE SEQUENCE [LARGE SCALE GENOMIC DNA]</scope>
    <source>
        <strain evidence="3 4">BR10423</strain>
    </source>
</reference>
<dbReference type="AlphaFoldDB" id="A0A120FPY6"/>
<evidence type="ECO:0000256" key="1">
    <source>
        <dbReference type="SAM" id="Phobius"/>
    </source>
</evidence>